<dbReference type="Proteomes" id="UP000671960">
    <property type="component" value="Chromosome"/>
</dbReference>
<dbReference type="PIRSF" id="PIRSF037112">
    <property type="entry name" value="Antirestriction_ArdC"/>
    <property type="match status" value="1"/>
</dbReference>
<dbReference type="InterPro" id="IPR017113">
    <property type="entry name" value="Antirestriction_ArdC"/>
</dbReference>
<accession>A0ABX7UV13</accession>
<organism evidence="3 4">
    <name type="scientific">Brenneria izadpanahii</name>
    <dbReference type="NCBI Taxonomy" id="2722756"/>
    <lineage>
        <taxon>Bacteria</taxon>
        <taxon>Pseudomonadati</taxon>
        <taxon>Pseudomonadota</taxon>
        <taxon>Gammaproteobacteria</taxon>
        <taxon>Enterobacterales</taxon>
        <taxon>Pectobacteriaceae</taxon>
        <taxon>Brenneria</taxon>
    </lineage>
</organism>
<evidence type="ECO:0000259" key="1">
    <source>
        <dbReference type="Pfam" id="PF08401"/>
    </source>
</evidence>
<protein>
    <submittedName>
        <fullName evidence="3">DUF1738 domain-containing protein</fullName>
    </submittedName>
</protein>
<name>A0ABX7UV13_9GAMM</name>
<feature type="domain" description="Polyvalent protein metallopeptidase" evidence="2">
    <location>
        <begin position="181"/>
        <end position="310"/>
    </location>
</feature>
<dbReference type="RefSeq" id="WP_208228139.1">
    <property type="nucleotide sequence ID" value="NZ_CP050854.1"/>
</dbReference>
<reference evidence="3 4" key="1">
    <citation type="submission" date="2020-03" db="EMBL/GenBank/DDBJ databases">
        <authorList>
            <person name="Bakhshi Ganjeh M."/>
        </authorList>
    </citation>
    <scope>NUCLEOTIDE SEQUENCE [LARGE SCALE GENOMIC DNA]</scope>
    <source>
        <strain evidence="4">Iran 50</strain>
    </source>
</reference>
<dbReference type="InterPro" id="IPR013610">
    <property type="entry name" value="ArdC_N"/>
</dbReference>
<dbReference type="Pfam" id="PF08401">
    <property type="entry name" value="ArdcN"/>
    <property type="match status" value="1"/>
</dbReference>
<gene>
    <name evidence="3" type="ORF">HC231_18245</name>
</gene>
<dbReference type="Pfam" id="PF18818">
    <property type="entry name" value="MPTase-PolyVal"/>
    <property type="match status" value="1"/>
</dbReference>
<sequence>MKKTSRQFTQSRGDRPDLYQQVTDKIIVAIENGTLPWRKPWRTNQRRISSHAAMPCNGTTGYLYSGVNVLLLWIAAAEKGYEANRWLTYKQAQAVGGHVRAGERATLAVVFKPWDKQVEDADGKPQLDDDGNPLKMRIPMLKPLYLFNVAQCDDLPDCVVGEPPADAPEQDVTRVDGKVQEQVNTMVEACGVQFDRIYQDKAFYSPGRDQIVLPQVRQFRTEADYWSTLLHELVHSTGHAKRLNREGITLTSRRFGDPLYAFEELVAELGSAFLCAQLGIFGHVQHDSYLESWIKVLHEDKRAIFRASKQAREASEFLLTPLAEAEMGSTESAVSGMREAS</sequence>
<keyword evidence="4" id="KW-1185">Reference proteome</keyword>
<dbReference type="InterPro" id="IPR041459">
    <property type="entry name" value="MPTase-PolyVal"/>
</dbReference>
<evidence type="ECO:0000259" key="2">
    <source>
        <dbReference type="Pfam" id="PF18818"/>
    </source>
</evidence>
<proteinExistence type="predicted"/>
<feature type="domain" description="N-terminal" evidence="1">
    <location>
        <begin position="17"/>
        <end position="147"/>
    </location>
</feature>
<dbReference type="EMBL" id="CP050854">
    <property type="protein sequence ID" value="QTF09643.1"/>
    <property type="molecule type" value="Genomic_DNA"/>
</dbReference>
<evidence type="ECO:0000313" key="4">
    <source>
        <dbReference type="Proteomes" id="UP000671960"/>
    </source>
</evidence>
<evidence type="ECO:0000313" key="3">
    <source>
        <dbReference type="EMBL" id="QTF09643.1"/>
    </source>
</evidence>